<evidence type="ECO:0000313" key="3">
    <source>
        <dbReference type="Proteomes" id="UP001595648"/>
    </source>
</evidence>
<dbReference type="RefSeq" id="WP_378979171.1">
    <property type="nucleotide sequence ID" value="NZ_JBHRVD010000001.1"/>
</dbReference>
<dbReference type="EMBL" id="JBHRVD010000001">
    <property type="protein sequence ID" value="MFC3322616.1"/>
    <property type="molecule type" value="Genomic_DNA"/>
</dbReference>
<dbReference type="Proteomes" id="UP001595648">
    <property type="component" value="Unassembled WGS sequence"/>
</dbReference>
<dbReference type="Gene3D" id="3.40.140.120">
    <property type="match status" value="1"/>
</dbReference>
<evidence type="ECO:0000313" key="2">
    <source>
        <dbReference type="EMBL" id="MFC3322616.1"/>
    </source>
</evidence>
<gene>
    <name evidence="2" type="ORF">ACFOJ9_12595</name>
</gene>
<dbReference type="Gene3D" id="3.30.1120.70">
    <property type="match status" value="1"/>
</dbReference>
<evidence type="ECO:0000256" key="1">
    <source>
        <dbReference type="SAM" id="MobiDB-lite"/>
    </source>
</evidence>
<comment type="caution">
    <text evidence="2">The sequence shown here is derived from an EMBL/GenBank/DDBJ whole genome shotgun (WGS) entry which is preliminary data.</text>
</comment>
<reference evidence="3" key="1">
    <citation type="journal article" date="2019" name="Int. J. Syst. Evol. Microbiol.">
        <title>The Global Catalogue of Microorganisms (GCM) 10K type strain sequencing project: providing services to taxonomists for standard genome sequencing and annotation.</title>
        <authorList>
            <consortium name="The Broad Institute Genomics Platform"/>
            <consortium name="The Broad Institute Genome Sequencing Center for Infectious Disease"/>
            <person name="Wu L."/>
            <person name="Ma J."/>
        </authorList>
    </citation>
    <scope>NUCLEOTIDE SEQUENCE [LARGE SCALE GENOMIC DNA]</scope>
    <source>
        <strain evidence="3">ICMP 19515</strain>
    </source>
</reference>
<dbReference type="InterPro" id="IPR006427">
    <property type="entry name" value="Portal_HK97"/>
</dbReference>
<dbReference type="InterPro" id="IPR006944">
    <property type="entry name" value="Phage/GTA_portal"/>
</dbReference>
<sequence length="417" mass="45722">MFKRPVELFKNFFSGDIEKKSISLTDPLALNLFGAFPTVAGPSINAATALRVPAVYSAIVLISGTIGSLPAKIFVAEADGGKRTAKDHAAYRLVHDEANEWTSAGQLRATLTADALLHDHGYALAIRVGAGKPQEFIRLDPRTVAIKTNELTGEPVYVRRVGTREWTYDFRDVLHVSSPLSLAPIKAGREAIALATILERHASQLFAGGAKPSALFYNDNKKGSEDSARGPTVIAKIKAAYRAATSSGSFTEPMVLDDGWKYEQIALTSADAQFAEMRVEQVNEIARVFRVPPHLLFELSRATWSNAEEMFQSFLTLTLRSWLDEWEWAYARVLLTPEERKTHYVEFVIDDLMTANSATRATTYQQYRAMGVLTANEVRAGLNREPHADGNVLASPFTTPAPHAGSNDNAKPAKEAA</sequence>
<dbReference type="Gene3D" id="1.20.1270.210">
    <property type="match status" value="1"/>
</dbReference>
<organism evidence="2 3">
    <name type="scientific">Mesorhizobium cantuariense</name>
    <dbReference type="NCBI Taxonomy" id="1300275"/>
    <lineage>
        <taxon>Bacteria</taxon>
        <taxon>Pseudomonadati</taxon>
        <taxon>Pseudomonadota</taxon>
        <taxon>Alphaproteobacteria</taxon>
        <taxon>Hyphomicrobiales</taxon>
        <taxon>Phyllobacteriaceae</taxon>
        <taxon>Mesorhizobium</taxon>
    </lineage>
</organism>
<keyword evidence="3" id="KW-1185">Reference proteome</keyword>
<dbReference type="NCBIfam" id="TIGR01537">
    <property type="entry name" value="portal_HK97"/>
    <property type="match status" value="1"/>
</dbReference>
<proteinExistence type="predicted"/>
<dbReference type="Pfam" id="PF04860">
    <property type="entry name" value="Phage_portal"/>
    <property type="match status" value="1"/>
</dbReference>
<protein>
    <submittedName>
        <fullName evidence="2">Phage portal protein</fullName>
    </submittedName>
</protein>
<name>A0ABV7ML61_9HYPH</name>
<feature type="region of interest" description="Disordered" evidence="1">
    <location>
        <begin position="389"/>
        <end position="417"/>
    </location>
</feature>
<accession>A0ABV7ML61</accession>